<evidence type="ECO:0000313" key="3">
    <source>
        <dbReference type="Proteomes" id="UP001157910"/>
    </source>
</evidence>
<dbReference type="Proteomes" id="UP001157910">
    <property type="component" value="Unassembled WGS sequence"/>
</dbReference>
<dbReference type="InterPro" id="IPR011042">
    <property type="entry name" value="6-blade_b-propeller_TolB-like"/>
</dbReference>
<dbReference type="SUPFAM" id="SSF53474">
    <property type="entry name" value="alpha/beta-Hydrolases"/>
    <property type="match status" value="1"/>
</dbReference>
<organism evidence="2 3">
    <name type="scientific">Novosphingobium panipatense</name>
    <dbReference type="NCBI Taxonomy" id="428991"/>
    <lineage>
        <taxon>Bacteria</taxon>
        <taxon>Pseudomonadati</taxon>
        <taxon>Pseudomonadota</taxon>
        <taxon>Alphaproteobacteria</taxon>
        <taxon>Sphingomonadales</taxon>
        <taxon>Sphingomonadaceae</taxon>
        <taxon>Novosphingobium</taxon>
    </lineage>
</organism>
<dbReference type="NCBIfam" id="NF033523">
    <property type="entry name" value="lasso_peptidase"/>
    <property type="match status" value="1"/>
</dbReference>
<dbReference type="InterPro" id="IPR001375">
    <property type="entry name" value="Peptidase_S9_cat"/>
</dbReference>
<feature type="domain" description="Peptidase S9 prolyl oligopeptidase catalytic" evidence="1">
    <location>
        <begin position="462"/>
        <end position="620"/>
    </location>
</feature>
<dbReference type="Gene3D" id="2.120.10.30">
    <property type="entry name" value="TolB, C-terminal domain"/>
    <property type="match status" value="1"/>
</dbReference>
<proteinExistence type="predicted"/>
<comment type="caution">
    <text evidence="2">The sequence shown here is derived from an EMBL/GenBank/DDBJ whole genome shotgun (WGS) entry which is preliminary data.</text>
</comment>
<gene>
    <name evidence="2" type="ORF">SAMN06296065_11365</name>
</gene>
<keyword evidence="2" id="KW-0645">Protease</keyword>
<dbReference type="Gene3D" id="3.40.50.1820">
    <property type="entry name" value="alpha/beta hydrolase"/>
    <property type="match status" value="1"/>
</dbReference>
<keyword evidence="2" id="KW-0031">Aminopeptidase</keyword>
<dbReference type="Pfam" id="PF00326">
    <property type="entry name" value="Peptidase_S9"/>
    <property type="match status" value="1"/>
</dbReference>
<accession>A0ABY1QSL8</accession>
<dbReference type="InterPro" id="IPR053536">
    <property type="entry name" value="Lasso_peptide_isopeptidase"/>
</dbReference>
<keyword evidence="2" id="KW-0378">Hydrolase</keyword>
<dbReference type="GO" id="GO:0004177">
    <property type="term" value="F:aminopeptidase activity"/>
    <property type="evidence" value="ECO:0007669"/>
    <property type="project" value="UniProtKB-KW"/>
</dbReference>
<evidence type="ECO:0000259" key="1">
    <source>
        <dbReference type="Pfam" id="PF00326"/>
    </source>
</evidence>
<sequence length="627" mass="69226">MRIRDFGGAGLGARSEPFVLSPDGRAAALQLRQAEPSSNTYCTAVLVVPTAGTVNARVLDDGGEVIAATSSRYGISGLPLGIPKQAIIRWSPDGRFLAYTKFFSDRSEIWIHDFARHVSRRNLVSDVDIERMEWSVDGRKLLYESRPGLTAARKVIATEGLGGFRFDSRFWPLSSDVPMPPADSPLVTRAIDPSSGAEETLQEADKAALHPNDERPARSTAFARLGDATAWSAPSDDGLFSAGRLHVQVGPKAVPCTYEACSGVANLWWQPQGTLVFQRRAGVDGSLTQFYAWTPGRDRPRLLLGTTDALFGCRESGEEIVCAQETSVTPRHLVAVSARDGSRRIIFDPNPDYPAAEAGIVRRLEWANSAGVKTYGDLVLPRQYRGDRRLPLVIVQYESRGFLRGGTGDEYPIQALAANGFAVLSFNRTPWQPNVDHPVGEDEYLRLSMEDFADRRNILSSLTAIIRQLDRDRVIDPARVAITGQSDGAVTATFALANTRLFSAAILSTCCEGEAMLQQSGESYDDFYVRMGYPANHAAGREFWRQGSLAEAEGAKPVPLLIQAASSEFRMSLATYRELKRRGWPIEFYVYPDEGHVKLHPSHRLAIYNRNIDWLDHHLDLSGSRKR</sequence>
<protein>
    <submittedName>
        <fullName evidence="2">Dipeptidyl aminopeptidase/acylaminoacyl peptidase</fullName>
    </submittedName>
</protein>
<dbReference type="InterPro" id="IPR029058">
    <property type="entry name" value="AB_hydrolase_fold"/>
</dbReference>
<dbReference type="SUPFAM" id="SSF82171">
    <property type="entry name" value="DPP6 N-terminal domain-like"/>
    <property type="match status" value="1"/>
</dbReference>
<reference evidence="2 3" key="1">
    <citation type="submission" date="2017-05" db="EMBL/GenBank/DDBJ databases">
        <authorList>
            <person name="Varghese N."/>
            <person name="Submissions S."/>
        </authorList>
    </citation>
    <scope>NUCLEOTIDE SEQUENCE [LARGE SCALE GENOMIC DNA]</scope>
    <source>
        <strain evidence="2 3">SM16</strain>
    </source>
</reference>
<evidence type="ECO:0000313" key="2">
    <source>
        <dbReference type="EMBL" id="SMP79596.1"/>
    </source>
</evidence>
<keyword evidence="3" id="KW-1185">Reference proteome</keyword>
<name>A0ABY1QSL8_9SPHN</name>
<dbReference type="EMBL" id="FXUI01000013">
    <property type="protein sequence ID" value="SMP79596.1"/>
    <property type="molecule type" value="Genomic_DNA"/>
</dbReference>